<dbReference type="InterPro" id="IPR051052">
    <property type="entry name" value="Diverse_substrate_MTase"/>
</dbReference>
<evidence type="ECO:0000313" key="5">
    <source>
        <dbReference type="EMBL" id="OAK52740.1"/>
    </source>
</evidence>
<sequence length="236" mass="25832">MSSPRIIPSPNIWHWPRVYEAENRAQDIDGRIPAALKRIAPWEGATVVDVGCGSGFHLPEFAATAARVVGVEPHAPLVRAARARTASLDNVEIVDGNAESLPLDDASADVVHARTAYFFGAGCGPGITEAMRVLRPGGTLVVVDLDVSASPYGDWMRADLPKYDCAAVEAFFDAEGFSLERVDTRWQFDSRETMRAVLGIEFTERTATRAARSIPGLGFDVRYRIHWRRRPAGLVT</sequence>
<dbReference type="PANTHER" id="PTHR44942:SF4">
    <property type="entry name" value="METHYLTRANSFERASE TYPE 11 DOMAIN-CONTAINING PROTEIN"/>
    <property type="match status" value="1"/>
</dbReference>
<organism evidence="5 6">
    <name type="scientific">Rhodococcoides kyotonense</name>
    <dbReference type="NCBI Taxonomy" id="398843"/>
    <lineage>
        <taxon>Bacteria</taxon>
        <taxon>Bacillati</taxon>
        <taxon>Actinomycetota</taxon>
        <taxon>Actinomycetes</taxon>
        <taxon>Mycobacteriales</taxon>
        <taxon>Nocardiaceae</taxon>
        <taxon>Rhodococcoides</taxon>
    </lineage>
</organism>
<proteinExistence type="inferred from homology"/>
<dbReference type="PANTHER" id="PTHR44942">
    <property type="entry name" value="METHYLTRANSF_11 DOMAIN-CONTAINING PROTEIN"/>
    <property type="match status" value="1"/>
</dbReference>
<keyword evidence="6" id="KW-1185">Reference proteome</keyword>
<feature type="domain" description="Methyltransferase type 11" evidence="4">
    <location>
        <begin position="48"/>
        <end position="142"/>
    </location>
</feature>
<dbReference type="EMBL" id="LVHI01000023">
    <property type="protein sequence ID" value="OAK52740.1"/>
    <property type="molecule type" value="Genomic_DNA"/>
</dbReference>
<evidence type="ECO:0000256" key="2">
    <source>
        <dbReference type="ARBA" id="ARBA00022603"/>
    </source>
</evidence>
<keyword evidence="3 5" id="KW-0808">Transferase</keyword>
<dbReference type="AlphaFoldDB" id="A0A177YBJ7"/>
<dbReference type="CDD" id="cd02440">
    <property type="entry name" value="AdoMet_MTases"/>
    <property type="match status" value="1"/>
</dbReference>
<keyword evidence="2 5" id="KW-0489">Methyltransferase</keyword>
<protein>
    <submittedName>
        <fullName evidence="5">Methyltransferase type 11</fullName>
    </submittedName>
</protein>
<dbReference type="Pfam" id="PF08241">
    <property type="entry name" value="Methyltransf_11"/>
    <property type="match status" value="1"/>
</dbReference>
<dbReference type="GO" id="GO:0032259">
    <property type="term" value="P:methylation"/>
    <property type="evidence" value="ECO:0007669"/>
    <property type="project" value="UniProtKB-KW"/>
</dbReference>
<evidence type="ECO:0000256" key="1">
    <source>
        <dbReference type="ARBA" id="ARBA00008361"/>
    </source>
</evidence>
<dbReference type="Gene3D" id="3.40.50.150">
    <property type="entry name" value="Vaccinia Virus protein VP39"/>
    <property type="match status" value="1"/>
</dbReference>
<comment type="similarity">
    <text evidence="1">Belongs to the methyltransferase superfamily.</text>
</comment>
<gene>
    <name evidence="5" type="ORF">A3K89_08140</name>
</gene>
<evidence type="ECO:0000256" key="3">
    <source>
        <dbReference type="ARBA" id="ARBA00022679"/>
    </source>
</evidence>
<accession>A0A177YBJ7</accession>
<dbReference type="RefSeq" id="WP_068428613.1">
    <property type="nucleotide sequence ID" value="NZ_LVHI01000023.1"/>
</dbReference>
<dbReference type="InterPro" id="IPR013216">
    <property type="entry name" value="Methyltransf_11"/>
</dbReference>
<name>A0A177YBJ7_9NOCA</name>
<comment type="caution">
    <text evidence="5">The sequence shown here is derived from an EMBL/GenBank/DDBJ whole genome shotgun (WGS) entry which is preliminary data.</text>
</comment>
<evidence type="ECO:0000313" key="6">
    <source>
        <dbReference type="Proteomes" id="UP000077519"/>
    </source>
</evidence>
<dbReference type="InterPro" id="IPR029063">
    <property type="entry name" value="SAM-dependent_MTases_sf"/>
</dbReference>
<evidence type="ECO:0000259" key="4">
    <source>
        <dbReference type="Pfam" id="PF08241"/>
    </source>
</evidence>
<dbReference type="Proteomes" id="UP000077519">
    <property type="component" value="Unassembled WGS sequence"/>
</dbReference>
<reference evidence="5 6" key="1">
    <citation type="submission" date="2016-03" db="EMBL/GenBank/DDBJ databases">
        <title>Genome sequence of Rhodococcus kyotonensis KB10.</title>
        <authorList>
            <person name="Jeong H."/>
            <person name="Hong C.E."/>
            <person name="Jo S.H."/>
            <person name="Park J.M."/>
        </authorList>
    </citation>
    <scope>NUCLEOTIDE SEQUENCE [LARGE SCALE GENOMIC DNA]</scope>
    <source>
        <strain evidence="5 6">KB10</strain>
    </source>
</reference>
<dbReference type="GO" id="GO:0008757">
    <property type="term" value="F:S-adenosylmethionine-dependent methyltransferase activity"/>
    <property type="evidence" value="ECO:0007669"/>
    <property type="project" value="InterPro"/>
</dbReference>
<dbReference type="SUPFAM" id="SSF53335">
    <property type="entry name" value="S-adenosyl-L-methionine-dependent methyltransferases"/>
    <property type="match status" value="1"/>
</dbReference>